<name>A0ABP9A2D5_9ACTN</name>
<evidence type="ECO:0000313" key="3">
    <source>
        <dbReference type="EMBL" id="GAA4772632.1"/>
    </source>
</evidence>
<organism evidence="3 4">
    <name type="scientific">Streptomyces sanyensis</name>
    <dbReference type="NCBI Taxonomy" id="568869"/>
    <lineage>
        <taxon>Bacteria</taxon>
        <taxon>Bacillati</taxon>
        <taxon>Actinomycetota</taxon>
        <taxon>Actinomycetes</taxon>
        <taxon>Kitasatosporales</taxon>
        <taxon>Streptomycetaceae</taxon>
        <taxon>Streptomyces</taxon>
    </lineage>
</organism>
<evidence type="ECO:0000256" key="2">
    <source>
        <dbReference type="SAM" id="Phobius"/>
    </source>
</evidence>
<comment type="caution">
    <text evidence="3">The sequence shown here is derived from an EMBL/GenBank/DDBJ whole genome shotgun (WGS) entry which is preliminary data.</text>
</comment>
<feature type="region of interest" description="Disordered" evidence="1">
    <location>
        <begin position="214"/>
        <end position="269"/>
    </location>
</feature>
<dbReference type="RefSeq" id="WP_345612267.1">
    <property type="nucleotide sequence ID" value="NZ_BAABJV010000003.1"/>
</dbReference>
<keyword evidence="4" id="KW-1185">Reference proteome</keyword>
<feature type="transmembrane region" description="Helical" evidence="2">
    <location>
        <begin position="98"/>
        <end position="122"/>
    </location>
</feature>
<keyword evidence="2" id="KW-0812">Transmembrane</keyword>
<proteinExistence type="predicted"/>
<feature type="transmembrane region" description="Helical" evidence="2">
    <location>
        <begin position="142"/>
        <end position="164"/>
    </location>
</feature>
<gene>
    <name evidence="3" type="ORF">GCM10023329_20320</name>
</gene>
<evidence type="ECO:0000256" key="1">
    <source>
        <dbReference type="SAM" id="MobiDB-lite"/>
    </source>
</evidence>
<accession>A0ABP9A2D5</accession>
<keyword evidence="2" id="KW-0472">Membrane</keyword>
<reference evidence="4" key="1">
    <citation type="journal article" date="2019" name="Int. J. Syst. Evol. Microbiol.">
        <title>The Global Catalogue of Microorganisms (GCM) 10K type strain sequencing project: providing services to taxonomists for standard genome sequencing and annotation.</title>
        <authorList>
            <consortium name="The Broad Institute Genomics Platform"/>
            <consortium name="The Broad Institute Genome Sequencing Center for Infectious Disease"/>
            <person name="Wu L."/>
            <person name="Ma J."/>
        </authorList>
    </citation>
    <scope>NUCLEOTIDE SEQUENCE [LARGE SCALE GENOMIC DNA]</scope>
    <source>
        <strain evidence="4">JCM 18324</strain>
    </source>
</reference>
<evidence type="ECO:0000313" key="4">
    <source>
        <dbReference type="Proteomes" id="UP001501147"/>
    </source>
</evidence>
<protein>
    <submittedName>
        <fullName evidence="3">Membrane protein</fullName>
    </submittedName>
</protein>
<keyword evidence="2" id="KW-1133">Transmembrane helix</keyword>
<sequence>MHMRSAPHLLAEDRTDYERILDAALRTAREGRDPAIAGAGLTTEQLRATALDATALITAAAAVEYEHYVRVRAEVRAAAAGTVLPSGAGETTRTGAGLAAVVTVLAPMLAGTAAVILLAVGYLLKVLSPPPSLAGALVSTGWAFAALTAAAILAAAVALLLTALRNDASHVADGRPFDALPDEVRSAKDAWGAALLERGMLPFLRAALDDTAPRARLDPPPRVGRIPKVGYSGPDFTSPSEGRTGGRRPTFSSPDFSGPEFGGPEHRPE</sequence>
<dbReference type="EMBL" id="BAABJV010000003">
    <property type="protein sequence ID" value="GAA4772632.1"/>
    <property type="molecule type" value="Genomic_DNA"/>
</dbReference>
<dbReference type="Proteomes" id="UP001501147">
    <property type="component" value="Unassembled WGS sequence"/>
</dbReference>